<feature type="compositionally biased region" description="Polar residues" evidence="16">
    <location>
        <begin position="34"/>
        <end position="46"/>
    </location>
</feature>
<dbReference type="OrthoDB" id="408743at2759"/>
<reference evidence="19 20" key="1">
    <citation type="submission" date="2016-07" db="EMBL/GenBank/DDBJ databases">
        <title>Pervasive Adenine N6-methylation of Active Genes in Fungi.</title>
        <authorList>
            <consortium name="DOE Joint Genome Institute"/>
            <person name="Mondo S.J."/>
            <person name="Dannebaum R.O."/>
            <person name="Kuo R.C."/>
            <person name="Labutti K."/>
            <person name="Haridas S."/>
            <person name="Kuo A."/>
            <person name="Salamov A."/>
            <person name="Ahrendt S.R."/>
            <person name="Lipzen A."/>
            <person name="Sullivan W."/>
            <person name="Andreopoulos W.B."/>
            <person name="Clum A."/>
            <person name="Lindquist E."/>
            <person name="Daum C."/>
            <person name="Ramamoorthy G.K."/>
            <person name="Gryganskyi A."/>
            <person name="Culley D."/>
            <person name="Magnuson J.K."/>
            <person name="James T.Y."/>
            <person name="O'Malley M.A."/>
            <person name="Stajich J.E."/>
            <person name="Spatafora J.W."/>
            <person name="Visel A."/>
            <person name="Grigoriev I.V."/>
        </authorList>
    </citation>
    <scope>NUCLEOTIDE SEQUENCE [LARGE SCALE GENOMIC DNA]</scope>
    <source>
        <strain evidence="19 20">JEL800</strain>
    </source>
</reference>
<comment type="function">
    <text evidence="14">Converts trimethyllysine (TML) into hydroxytrimethyllysine (HTML).</text>
</comment>
<dbReference type="PANTHER" id="PTHR10696:SF51">
    <property type="entry name" value="TRIMETHYLLYSINE DIOXYGENASE, MITOCHONDRIAL"/>
    <property type="match status" value="1"/>
</dbReference>
<dbReference type="GO" id="GO:0005739">
    <property type="term" value="C:mitochondrion"/>
    <property type="evidence" value="ECO:0007669"/>
    <property type="project" value="TreeGrafter"/>
</dbReference>
<feature type="domain" description="TauD/TfdA-like" evidence="17">
    <location>
        <begin position="227"/>
        <end position="477"/>
    </location>
</feature>
<evidence type="ECO:0000256" key="13">
    <source>
        <dbReference type="ARBA" id="ARBA00032283"/>
    </source>
</evidence>
<dbReference type="GO" id="GO:0045329">
    <property type="term" value="P:carnitine biosynthetic process"/>
    <property type="evidence" value="ECO:0007669"/>
    <property type="project" value="UniProtKB-UniPathway"/>
</dbReference>
<feature type="region of interest" description="Disordered" evidence="16">
    <location>
        <begin position="91"/>
        <end position="110"/>
    </location>
</feature>
<evidence type="ECO:0000256" key="6">
    <source>
        <dbReference type="ARBA" id="ARBA00022723"/>
    </source>
</evidence>
<proteinExistence type="inferred from homology"/>
<comment type="caution">
    <text evidence="19">The sequence shown here is derived from an EMBL/GenBank/DDBJ whole genome shotgun (WGS) entry which is preliminary data.</text>
</comment>
<dbReference type="Gene3D" id="3.60.130.10">
    <property type="entry name" value="Clavaminate synthase-like"/>
    <property type="match status" value="1"/>
</dbReference>
<dbReference type="Pfam" id="PF02668">
    <property type="entry name" value="TauD"/>
    <property type="match status" value="1"/>
</dbReference>
<keyword evidence="7" id="KW-0124">Carnitine biosynthesis</keyword>
<evidence type="ECO:0000256" key="7">
    <source>
        <dbReference type="ARBA" id="ARBA00022873"/>
    </source>
</evidence>
<comment type="catalytic activity">
    <reaction evidence="15">
        <text>N(6),N(6),N(6)-trimethyl-L-lysine + 2-oxoglutarate + O2 = (3S)-3-hydroxy-N(6),N(6),N(6)-trimethyl-L-lysine + succinate + CO2</text>
        <dbReference type="Rhea" id="RHEA:14181"/>
        <dbReference type="ChEBI" id="CHEBI:15379"/>
        <dbReference type="ChEBI" id="CHEBI:16526"/>
        <dbReference type="ChEBI" id="CHEBI:16810"/>
        <dbReference type="ChEBI" id="CHEBI:30031"/>
        <dbReference type="ChEBI" id="CHEBI:58100"/>
        <dbReference type="ChEBI" id="CHEBI:141499"/>
        <dbReference type="EC" id="1.14.11.8"/>
    </reaction>
</comment>
<dbReference type="InterPro" id="IPR038492">
    <property type="entry name" value="GBBH-like_N_sf"/>
</dbReference>
<comment type="pathway">
    <text evidence="3">Amine and polyamine biosynthesis; carnitine biosynthesis.</text>
</comment>
<feature type="domain" description="Gamma-butyrobetaine hydroxylase-like N-terminal" evidence="18">
    <location>
        <begin position="114"/>
        <end position="198"/>
    </location>
</feature>
<dbReference type="Gene3D" id="3.30.2020.30">
    <property type="match status" value="1"/>
</dbReference>
<evidence type="ECO:0000256" key="11">
    <source>
        <dbReference type="ARBA" id="ARBA00030363"/>
    </source>
</evidence>
<comment type="cofactor">
    <cofactor evidence="2">
        <name>L-ascorbate</name>
        <dbReference type="ChEBI" id="CHEBI:38290"/>
    </cofactor>
</comment>
<dbReference type="Pfam" id="PF06155">
    <property type="entry name" value="GBBH-like_N"/>
    <property type="match status" value="1"/>
</dbReference>
<dbReference type="InterPro" id="IPR042098">
    <property type="entry name" value="TauD-like_sf"/>
</dbReference>
<dbReference type="InterPro" id="IPR050411">
    <property type="entry name" value="AlphaKG_dependent_hydroxylases"/>
</dbReference>
<evidence type="ECO:0000256" key="3">
    <source>
        <dbReference type="ARBA" id="ARBA00005022"/>
    </source>
</evidence>
<protein>
    <recommendedName>
        <fullName evidence="5">trimethyllysine dioxygenase</fullName>
        <ecNumber evidence="5">1.14.11.8</ecNumber>
    </recommendedName>
    <alternativeName>
        <fullName evidence="12">Epsilon-trimethyllysine 2-oxoglutarate dioxygenase</fullName>
    </alternativeName>
    <alternativeName>
        <fullName evidence="11">TML hydroxylase</fullName>
    </alternativeName>
    <alternativeName>
        <fullName evidence="13">TML-alpha-ketoglutarate dioxygenase</fullName>
    </alternativeName>
</protein>
<dbReference type="PANTHER" id="PTHR10696">
    <property type="entry name" value="GAMMA-BUTYROBETAINE HYDROXYLASE-RELATED"/>
    <property type="match status" value="1"/>
</dbReference>
<dbReference type="CDD" id="cd00250">
    <property type="entry name" value="CAS_like"/>
    <property type="match status" value="1"/>
</dbReference>
<organism evidence="19 20">
    <name type="scientific">Rhizoclosmatium globosum</name>
    <dbReference type="NCBI Taxonomy" id="329046"/>
    <lineage>
        <taxon>Eukaryota</taxon>
        <taxon>Fungi</taxon>
        <taxon>Fungi incertae sedis</taxon>
        <taxon>Chytridiomycota</taxon>
        <taxon>Chytridiomycota incertae sedis</taxon>
        <taxon>Chytridiomycetes</taxon>
        <taxon>Chytridiales</taxon>
        <taxon>Chytriomycetaceae</taxon>
        <taxon>Rhizoclosmatium</taxon>
    </lineage>
</organism>
<dbReference type="InterPro" id="IPR010376">
    <property type="entry name" value="GBBH-like_N"/>
</dbReference>
<dbReference type="SUPFAM" id="SSF51197">
    <property type="entry name" value="Clavaminate synthase-like"/>
    <property type="match status" value="1"/>
</dbReference>
<evidence type="ECO:0000256" key="15">
    <source>
        <dbReference type="ARBA" id="ARBA00049334"/>
    </source>
</evidence>
<evidence type="ECO:0000259" key="18">
    <source>
        <dbReference type="Pfam" id="PF06155"/>
    </source>
</evidence>
<accession>A0A1Y2CWY5</accession>
<evidence type="ECO:0000256" key="14">
    <source>
        <dbReference type="ARBA" id="ARBA00046008"/>
    </source>
</evidence>
<evidence type="ECO:0000256" key="12">
    <source>
        <dbReference type="ARBA" id="ARBA00031778"/>
    </source>
</evidence>
<evidence type="ECO:0000259" key="17">
    <source>
        <dbReference type="Pfam" id="PF02668"/>
    </source>
</evidence>
<sequence>MNPVLRRAVTATATSAASVTATTGQGFFRGSQRLSSTLSGTSNSRLAATSTASPSESSPPKKGFASLSQPSQPTGPSAGQVDVRLVSRLTRPVSPTRAQKHRPLAQSVPESAVLSERNSVLTLDFGGKASSFDSVWLRDHCRCPVCFHTETKQRLVDTFEIPLDIQISSATLSQNGKSIEITFQNDNHKSVFDLDWLRSNSYNPRVATKSEDVGRTFKLWGSEITKSIPVVDFDKVMAGDEGLAEWLNLIDKFGIAFVQGVPPTPEATEALGCRISFIRETHYGKFWDFTANNAHADTAYTGLALQSHTDTTYFTDPIGLQLFHITEFTGVGGKSVYVDGFNAAAELKRTYPEYYKLLTEVPVPTHSAGDPKVVIAPSPRAYPILNIDPLTKQLYQVRWNNDDRSVLNSKTLKRLGSDEPVSVKDFYAALKAWVSILRDPKYETWIQLEPGLAVIVDNWRVLHGRSAFTGHRRVCGSYHGYDDYRSRVRDLCYGRLGRLDI</sequence>
<evidence type="ECO:0000256" key="5">
    <source>
        <dbReference type="ARBA" id="ARBA00012267"/>
    </source>
</evidence>
<dbReference type="EMBL" id="MCGO01000005">
    <property type="protein sequence ID" value="ORY51487.1"/>
    <property type="molecule type" value="Genomic_DNA"/>
</dbReference>
<comment type="cofactor">
    <cofactor evidence="1">
        <name>Fe(2+)</name>
        <dbReference type="ChEBI" id="CHEBI:29033"/>
    </cofactor>
</comment>
<evidence type="ECO:0000256" key="10">
    <source>
        <dbReference type="ARBA" id="ARBA00023004"/>
    </source>
</evidence>
<dbReference type="GO" id="GO:0005506">
    <property type="term" value="F:iron ion binding"/>
    <property type="evidence" value="ECO:0007669"/>
    <property type="project" value="InterPro"/>
</dbReference>
<keyword evidence="20" id="KW-1185">Reference proteome</keyword>
<dbReference type="NCBIfam" id="TIGR02410">
    <property type="entry name" value="carnitine_TMLD"/>
    <property type="match status" value="1"/>
</dbReference>
<evidence type="ECO:0000256" key="9">
    <source>
        <dbReference type="ARBA" id="ARBA00023002"/>
    </source>
</evidence>
<feature type="region of interest" description="Disordered" evidence="16">
    <location>
        <begin position="34"/>
        <end position="82"/>
    </location>
</feature>
<dbReference type="GO" id="GO:0050353">
    <property type="term" value="F:trimethyllysine dioxygenase activity"/>
    <property type="evidence" value="ECO:0007669"/>
    <property type="project" value="UniProtKB-EC"/>
</dbReference>
<keyword evidence="6" id="KW-0479">Metal-binding</keyword>
<evidence type="ECO:0000256" key="8">
    <source>
        <dbReference type="ARBA" id="ARBA00022964"/>
    </source>
</evidence>
<evidence type="ECO:0000313" key="19">
    <source>
        <dbReference type="EMBL" id="ORY51487.1"/>
    </source>
</evidence>
<dbReference type="FunFam" id="3.30.2020.30:FF:000002">
    <property type="entry name" value="Putative gamma-butyrobetaine dioxygenase"/>
    <property type="match status" value="1"/>
</dbReference>
<keyword evidence="9" id="KW-0560">Oxidoreductase</keyword>
<evidence type="ECO:0000256" key="16">
    <source>
        <dbReference type="SAM" id="MobiDB-lite"/>
    </source>
</evidence>
<gene>
    <name evidence="19" type="ORF">BCR33DRAFT_762211</name>
</gene>
<dbReference type="AlphaFoldDB" id="A0A1Y2CWY5"/>
<feature type="compositionally biased region" description="Polar residues" evidence="16">
    <location>
        <begin position="66"/>
        <end position="77"/>
    </location>
</feature>
<name>A0A1Y2CWY5_9FUNG</name>
<feature type="compositionally biased region" description="Low complexity" evidence="16">
    <location>
        <begin position="47"/>
        <end position="60"/>
    </location>
</feature>
<dbReference type="FunFam" id="3.60.130.10:FF:000001">
    <property type="entry name" value="Trimethyllysine dioxygenase, mitochondrial"/>
    <property type="match status" value="1"/>
</dbReference>
<dbReference type="EC" id="1.14.11.8" evidence="5"/>
<keyword evidence="10" id="KW-0408">Iron</keyword>
<evidence type="ECO:0000256" key="4">
    <source>
        <dbReference type="ARBA" id="ARBA00008654"/>
    </source>
</evidence>
<dbReference type="InterPro" id="IPR003819">
    <property type="entry name" value="TauD/TfdA-like"/>
</dbReference>
<evidence type="ECO:0000313" key="20">
    <source>
        <dbReference type="Proteomes" id="UP000193642"/>
    </source>
</evidence>
<dbReference type="STRING" id="329046.A0A1Y2CWY5"/>
<dbReference type="Proteomes" id="UP000193642">
    <property type="component" value="Unassembled WGS sequence"/>
</dbReference>
<comment type="similarity">
    <text evidence="4">Belongs to the gamma-BBH/TMLD family.</text>
</comment>
<evidence type="ECO:0000256" key="2">
    <source>
        <dbReference type="ARBA" id="ARBA00001961"/>
    </source>
</evidence>
<keyword evidence="8 19" id="KW-0223">Dioxygenase</keyword>
<dbReference type="InterPro" id="IPR012776">
    <property type="entry name" value="Trimethyllysine_dOase"/>
</dbReference>
<dbReference type="UniPathway" id="UPA00118"/>
<evidence type="ECO:0000256" key="1">
    <source>
        <dbReference type="ARBA" id="ARBA00001954"/>
    </source>
</evidence>